<protein>
    <submittedName>
        <fullName evidence="5">Uncharacterized protein</fullName>
    </submittedName>
</protein>
<evidence type="ECO:0000313" key="4">
    <source>
        <dbReference type="EMBL" id="CAE0504120.1"/>
    </source>
</evidence>
<name>A0A6S8P804_DUNTE</name>
<dbReference type="EMBL" id="HBIP01031585">
    <property type="protein sequence ID" value="CAE0504120.1"/>
    <property type="molecule type" value="Transcribed_RNA"/>
</dbReference>
<evidence type="ECO:0000313" key="5">
    <source>
        <dbReference type="EMBL" id="CAE0504121.1"/>
    </source>
</evidence>
<dbReference type="SUPFAM" id="SSF54160">
    <property type="entry name" value="Chromo domain-like"/>
    <property type="match status" value="1"/>
</dbReference>
<evidence type="ECO:0000313" key="2">
    <source>
        <dbReference type="EMBL" id="CAE0504115.1"/>
    </source>
</evidence>
<feature type="region of interest" description="Disordered" evidence="1">
    <location>
        <begin position="87"/>
        <end position="113"/>
    </location>
</feature>
<dbReference type="AlphaFoldDB" id="A0A6S8P804"/>
<dbReference type="EMBL" id="HBIP01031582">
    <property type="protein sequence ID" value="CAE0504117.1"/>
    <property type="molecule type" value="Transcribed_RNA"/>
</dbReference>
<dbReference type="EMBL" id="HBIP01031580">
    <property type="protein sequence ID" value="CAE0504115.1"/>
    <property type="molecule type" value="Transcribed_RNA"/>
</dbReference>
<gene>
    <name evidence="2" type="ORF">DTER00134_LOCUS19188</name>
    <name evidence="3" type="ORF">DTER00134_LOCUS19190</name>
    <name evidence="4" type="ORF">DTER00134_LOCUS19193</name>
    <name evidence="5" type="ORF">DTER00134_LOCUS19194</name>
</gene>
<organism evidence="5">
    <name type="scientific">Dunaliella tertiolecta</name>
    <name type="common">Green alga</name>
    <dbReference type="NCBI Taxonomy" id="3047"/>
    <lineage>
        <taxon>Eukaryota</taxon>
        <taxon>Viridiplantae</taxon>
        <taxon>Chlorophyta</taxon>
        <taxon>core chlorophytes</taxon>
        <taxon>Chlorophyceae</taxon>
        <taxon>CS clade</taxon>
        <taxon>Chlamydomonadales</taxon>
        <taxon>Dunaliellaceae</taxon>
        <taxon>Dunaliella</taxon>
    </lineage>
</organism>
<evidence type="ECO:0000313" key="3">
    <source>
        <dbReference type="EMBL" id="CAE0504117.1"/>
    </source>
</evidence>
<accession>A0A6S8P804</accession>
<dbReference type="EMBL" id="HBIP01031586">
    <property type="protein sequence ID" value="CAE0504121.1"/>
    <property type="molecule type" value="Transcribed_RNA"/>
</dbReference>
<dbReference type="InterPro" id="IPR016197">
    <property type="entry name" value="Chromo-like_dom_sf"/>
</dbReference>
<evidence type="ECO:0000256" key="1">
    <source>
        <dbReference type="SAM" id="MobiDB-lite"/>
    </source>
</evidence>
<proteinExistence type="predicted"/>
<reference evidence="5" key="1">
    <citation type="submission" date="2021-01" db="EMBL/GenBank/DDBJ databases">
        <authorList>
            <person name="Corre E."/>
            <person name="Pelletier E."/>
            <person name="Niang G."/>
            <person name="Scheremetjew M."/>
            <person name="Finn R."/>
            <person name="Kale V."/>
            <person name="Holt S."/>
            <person name="Cochrane G."/>
            <person name="Meng A."/>
            <person name="Brown T."/>
            <person name="Cohen L."/>
        </authorList>
    </citation>
    <scope>NUCLEOTIDE SEQUENCE</scope>
    <source>
        <strain evidence="5">CCMP1320</strain>
    </source>
</reference>
<sequence length="113" mass="12946">MRSSMRASSNLLISTQFDQIPNRVQQSPPIIIIDNDQAYFMVERIIKYFPSSAKTHAQTARYRIKWAGNPQHESTDKLKMSCKTFPKRSKNTGNKSFLMQPYPVPARPSLSTP</sequence>